<keyword evidence="1" id="KW-0175">Coiled coil</keyword>
<sequence length="312" mass="34922">MASATTLCHASLNLVVSARRRLRSETVLREKLARKERETEEFAKEVTSLRTLLIDQKKTIEQLRMDLDAEAKCRARCADLELQISQLNRYITEVHGELRARDDILKGNEAEREALLQMNAELREVNSDQKNKLEACERDVTATQMELEILEEIVQALNDRKSTVFNSRANSPAPQSSATPDLMHLRYNTAPKSPGANKGILSSTPPPYRSKTETLPFETSIIAEASKPAATSIISKLAVGSKQSSSDMNGNTDESRKLTDRQSAMSALKSLQKEHSDKCSFLAQHIQKLKEENKAKEDTISRLQTKTQKVSP</sequence>
<evidence type="ECO:0000256" key="2">
    <source>
        <dbReference type="SAM" id="MobiDB-lite"/>
    </source>
</evidence>
<name>A0ABP0H414_CLALP</name>
<comment type="caution">
    <text evidence="3">The sequence shown here is derived from an EMBL/GenBank/DDBJ whole genome shotgun (WGS) entry which is preliminary data.</text>
</comment>
<evidence type="ECO:0000313" key="3">
    <source>
        <dbReference type="EMBL" id="CAK8697260.1"/>
    </source>
</evidence>
<dbReference type="Proteomes" id="UP001642483">
    <property type="component" value="Unassembled WGS sequence"/>
</dbReference>
<organism evidence="3 4">
    <name type="scientific">Clavelina lepadiformis</name>
    <name type="common">Light-bulb sea squirt</name>
    <name type="synonym">Ascidia lepadiformis</name>
    <dbReference type="NCBI Taxonomy" id="159417"/>
    <lineage>
        <taxon>Eukaryota</taxon>
        <taxon>Metazoa</taxon>
        <taxon>Chordata</taxon>
        <taxon>Tunicata</taxon>
        <taxon>Ascidiacea</taxon>
        <taxon>Aplousobranchia</taxon>
        <taxon>Clavelinidae</taxon>
        <taxon>Clavelina</taxon>
    </lineage>
</organism>
<evidence type="ECO:0000313" key="4">
    <source>
        <dbReference type="Proteomes" id="UP001642483"/>
    </source>
</evidence>
<feature type="region of interest" description="Disordered" evidence="2">
    <location>
        <begin position="238"/>
        <end position="276"/>
    </location>
</feature>
<feature type="compositionally biased region" description="Polar residues" evidence="2">
    <location>
        <begin position="301"/>
        <end position="312"/>
    </location>
</feature>
<feature type="region of interest" description="Disordered" evidence="2">
    <location>
        <begin position="190"/>
        <end position="212"/>
    </location>
</feature>
<dbReference type="EMBL" id="CAWYQH010000163">
    <property type="protein sequence ID" value="CAK8697260.1"/>
    <property type="molecule type" value="Genomic_DNA"/>
</dbReference>
<proteinExistence type="predicted"/>
<reference evidence="3 4" key="1">
    <citation type="submission" date="2024-02" db="EMBL/GenBank/DDBJ databases">
        <authorList>
            <person name="Daric V."/>
            <person name="Darras S."/>
        </authorList>
    </citation>
    <scope>NUCLEOTIDE SEQUENCE [LARGE SCALE GENOMIC DNA]</scope>
</reference>
<feature type="compositionally biased region" description="Polar residues" evidence="2">
    <location>
        <begin position="241"/>
        <end position="252"/>
    </location>
</feature>
<feature type="coiled-coil region" evidence="1">
    <location>
        <begin position="105"/>
        <end position="160"/>
    </location>
</feature>
<protein>
    <submittedName>
        <fullName evidence="3">Uncharacterized protein</fullName>
    </submittedName>
</protein>
<feature type="region of interest" description="Disordered" evidence="2">
    <location>
        <begin position="292"/>
        <end position="312"/>
    </location>
</feature>
<evidence type="ECO:0000256" key="1">
    <source>
        <dbReference type="SAM" id="Coils"/>
    </source>
</evidence>
<keyword evidence="4" id="KW-1185">Reference proteome</keyword>
<accession>A0ABP0H414</accession>
<gene>
    <name evidence="3" type="ORF">CVLEPA_LOCUS30521</name>
</gene>